<dbReference type="GO" id="GO:0012505">
    <property type="term" value="C:endomembrane system"/>
    <property type="evidence" value="ECO:0007669"/>
    <property type="project" value="UniProtKB-SubCell"/>
</dbReference>
<keyword evidence="8" id="KW-1185">Reference proteome</keyword>
<feature type="transmembrane region" description="Helical" evidence="5">
    <location>
        <begin position="20"/>
        <end position="41"/>
    </location>
</feature>
<organism evidence="7 8">
    <name type="scientific">Hymenobacter chitinivorans DSM 11115</name>
    <dbReference type="NCBI Taxonomy" id="1121954"/>
    <lineage>
        <taxon>Bacteria</taxon>
        <taxon>Pseudomonadati</taxon>
        <taxon>Bacteroidota</taxon>
        <taxon>Cytophagia</taxon>
        <taxon>Cytophagales</taxon>
        <taxon>Hymenobacteraceae</taxon>
        <taxon>Hymenobacter</taxon>
    </lineage>
</organism>
<dbReference type="PANTHER" id="PTHR39535">
    <property type="entry name" value="SPORULATION-DELAYING PROTEIN SDPB"/>
    <property type="match status" value="1"/>
</dbReference>
<keyword evidence="3 5" id="KW-1133">Transmembrane helix</keyword>
<evidence type="ECO:0000256" key="5">
    <source>
        <dbReference type="SAM" id="Phobius"/>
    </source>
</evidence>
<comment type="caution">
    <text evidence="7">The sequence shown here is derived from an EMBL/GenBank/DDBJ whole genome shotgun (WGS) entry which is preliminary data.</text>
</comment>
<dbReference type="NCBIfam" id="TIGR04033">
    <property type="entry name" value="export_SdpB"/>
    <property type="match status" value="1"/>
</dbReference>
<evidence type="ECO:0000256" key="4">
    <source>
        <dbReference type="ARBA" id="ARBA00023136"/>
    </source>
</evidence>
<protein>
    <submittedName>
        <fullName evidence="7">Antimicrobial peptide system SdpB family protein</fullName>
    </submittedName>
</protein>
<gene>
    <name evidence="7" type="ORF">CLV45_4743</name>
</gene>
<dbReference type="InterPro" id="IPR011020">
    <property type="entry name" value="HTTM-like"/>
</dbReference>
<keyword evidence="2 5" id="KW-0812">Transmembrane</keyword>
<keyword evidence="4 5" id="KW-0472">Membrane</keyword>
<sequence length="345" mass="38535">MFILDKITRLRTRFERNSPFGLTFALARALLALSTLLTLAVNTTDTLFPASLLKATPRSYVDSITLYHTLFYQNLVGYKLFALLILAAVISGWRPRITGVLHWWVSYTFFMTSDLVDGGDQINAILCLILVPLTLLDSRPNHWNFSVLAQQATPYKNIVGNSLISLAGVQMCYLYFQAAVDKLKVSQWVDGTSLYYWTTHNVFGAPDWLQTILHPITHNGVTLLLTTWLVLVLEALLAAAIVMGKSRKLSLLAVGIVFHLGIALTHGLISFFFSMSGGLVLYLLPRHKKYNVRFTEVRGWLVELLAALTGSLRNWKLQGASLLTEPSLLKRFGAALAKPKKALPR</sequence>
<dbReference type="InterPro" id="IPR023894">
    <property type="entry name" value="Sporulation_SdpB"/>
</dbReference>
<evidence type="ECO:0000256" key="1">
    <source>
        <dbReference type="ARBA" id="ARBA00004127"/>
    </source>
</evidence>
<accession>A0A2M9AQT0</accession>
<dbReference type="PANTHER" id="PTHR39535:SF2">
    <property type="entry name" value="HTTM DOMAIN-CONTAINING PROTEIN"/>
    <property type="match status" value="1"/>
</dbReference>
<evidence type="ECO:0000313" key="7">
    <source>
        <dbReference type="EMBL" id="PJJ48050.1"/>
    </source>
</evidence>
<dbReference type="InterPro" id="IPR052964">
    <property type="entry name" value="Sporulation_signal_mat"/>
</dbReference>
<dbReference type="RefSeq" id="WP_100338960.1">
    <property type="nucleotide sequence ID" value="NZ_PGFA01000005.1"/>
</dbReference>
<feature type="domain" description="HTTM-like" evidence="6">
    <location>
        <begin position="16"/>
        <end position="287"/>
    </location>
</feature>
<feature type="transmembrane region" description="Helical" evidence="5">
    <location>
        <begin position="256"/>
        <end position="284"/>
    </location>
</feature>
<evidence type="ECO:0000313" key="8">
    <source>
        <dbReference type="Proteomes" id="UP000228535"/>
    </source>
</evidence>
<evidence type="ECO:0000256" key="2">
    <source>
        <dbReference type="ARBA" id="ARBA00022692"/>
    </source>
</evidence>
<name>A0A2M9AQT0_9BACT</name>
<feature type="transmembrane region" description="Helical" evidence="5">
    <location>
        <begin position="221"/>
        <end position="244"/>
    </location>
</feature>
<feature type="transmembrane region" description="Helical" evidence="5">
    <location>
        <begin position="75"/>
        <end position="93"/>
    </location>
</feature>
<dbReference type="AlphaFoldDB" id="A0A2M9AQT0"/>
<dbReference type="SMART" id="SM00752">
    <property type="entry name" value="HTTM"/>
    <property type="match status" value="1"/>
</dbReference>
<dbReference type="OrthoDB" id="128729at2"/>
<evidence type="ECO:0000259" key="6">
    <source>
        <dbReference type="SMART" id="SM00752"/>
    </source>
</evidence>
<reference evidence="7 8" key="1">
    <citation type="submission" date="2017-11" db="EMBL/GenBank/DDBJ databases">
        <title>Genomic Encyclopedia of Archaeal and Bacterial Type Strains, Phase II (KMG-II): From Individual Species to Whole Genera.</title>
        <authorList>
            <person name="Goeker M."/>
        </authorList>
    </citation>
    <scope>NUCLEOTIDE SEQUENCE [LARGE SCALE GENOMIC DNA]</scope>
    <source>
        <strain evidence="7 8">DSM 11115</strain>
    </source>
</reference>
<dbReference type="EMBL" id="PGFA01000005">
    <property type="protein sequence ID" value="PJJ48050.1"/>
    <property type="molecule type" value="Genomic_DNA"/>
</dbReference>
<dbReference type="Proteomes" id="UP000228535">
    <property type="component" value="Unassembled WGS sequence"/>
</dbReference>
<proteinExistence type="predicted"/>
<evidence type="ECO:0000256" key="3">
    <source>
        <dbReference type="ARBA" id="ARBA00022989"/>
    </source>
</evidence>
<comment type="subcellular location">
    <subcellularLocation>
        <location evidence="1">Endomembrane system</location>
        <topology evidence="1">Multi-pass membrane protein</topology>
    </subcellularLocation>
</comment>